<dbReference type="PANTHER" id="PTHR43537">
    <property type="entry name" value="TRANSCRIPTIONAL REGULATOR, GNTR FAMILY"/>
    <property type="match status" value="1"/>
</dbReference>
<dbReference type="Proteomes" id="UP001589862">
    <property type="component" value="Unassembled WGS sequence"/>
</dbReference>
<dbReference type="PANTHER" id="PTHR43537:SF45">
    <property type="entry name" value="GNTR FAMILY REGULATORY PROTEIN"/>
    <property type="match status" value="1"/>
</dbReference>
<dbReference type="SUPFAM" id="SSF48008">
    <property type="entry name" value="GntR ligand-binding domain-like"/>
    <property type="match status" value="1"/>
</dbReference>
<name>A0ABV6P6X9_9MICC</name>
<organism evidence="5 6">
    <name type="scientific">Micrococcoides hystricis</name>
    <dbReference type="NCBI Taxonomy" id="1572761"/>
    <lineage>
        <taxon>Bacteria</taxon>
        <taxon>Bacillati</taxon>
        <taxon>Actinomycetota</taxon>
        <taxon>Actinomycetes</taxon>
        <taxon>Micrococcales</taxon>
        <taxon>Micrococcaceae</taxon>
        <taxon>Micrococcoides</taxon>
    </lineage>
</organism>
<dbReference type="SMART" id="SM00345">
    <property type="entry name" value="HTH_GNTR"/>
    <property type="match status" value="1"/>
</dbReference>
<dbReference type="Pfam" id="PF00392">
    <property type="entry name" value="GntR"/>
    <property type="match status" value="1"/>
</dbReference>
<keyword evidence="6" id="KW-1185">Reference proteome</keyword>
<dbReference type="RefSeq" id="WP_377457158.1">
    <property type="nucleotide sequence ID" value="NZ_JBHLUB010000001.1"/>
</dbReference>
<proteinExistence type="predicted"/>
<sequence length="231" mass="25695">MTGKARSARTEAYEALRAKILTLELRPGQRLSDVQLAHDLAMSRTPIREALFSLSHENLIVLTERGGFSVKNLDLDETQAAFEALHLISRAVARKMALQADPEKIATLRDYAQQVEVAMIAADPAQVAQANADFHIAEAQLAGNQFFADTIRTLQTLLQRLAFVSFGGSDGPSHSLADHYALAHEHHEELLQFYLAGEVESAEKLAAQHVELFQRRVEDYFARNDTKLMSI</sequence>
<protein>
    <submittedName>
        <fullName evidence="5">GntR family transcriptional regulator</fullName>
    </submittedName>
</protein>
<dbReference type="SUPFAM" id="SSF46785">
    <property type="entry name" value="Winged helix' DNA-binding domain"/>
    <property type="match status" value="1"/>
</dbReference>
<comment type="caution">
    <text evidence="5">The sequence shown here is derived from an EMBL/GenBank/DDBJ whole genome shotgun (WGS) entry which is preliminary data.</text>
</comment>
<evidence type="ECO:0000313" key="5">
    <source>
        <dbReference type="EMBL" id="MFC0580820.1"/>
    </source>
</evidence>
<dbReference type="Gene3D" id="1.20.120.530">
    <property type="entry name" value="GntR ligand-binding domain-like"/>
    <property type="match status" value="1"/>
</dbReference>
<keyword evidence="1" id="KW-0805">Transcription regulation</keyword>
<accession>A0ABV6P6X9</accession>
<dbReference type="PROSITE" id="PS50949">
    <property type="entry name" value="HTH_GNTR"/>
    <property type="match status" value="1"/>
</dbReference>
<evidence type="ECO:0000256" key="3">
    <source>
        <dbReference type="ARBA" id="ARBA00023163"/>
    </source>
</evidence>
<keyword evidence="3" id="KW-0804">Transcription</keyword>
<gene>
    <name evidence="5" type="ORF">ACFFFR_00245</name>
</gene>
<feature type="domain" description="HTH gntR-type" evidence="4">
    <location>
        <begin position="6"/>
        <end position="73"/>
    </location>
</feature>
<evidence type="ECO:0000259" key="4">
    <source>
        <dbReference type="PROSITE" id="PS50949"/>
    </source>
</evidence>
<keyword evidence="2" id="KW-0238">DNA-binding</keyword>
<reference evidence="5 6" key="1">
    <citation type="submission" date="2024-09" db="EMBL/GenBank/DDBJ databases">
        <authorList>
            <person name="Sun Q."/>
            <person name="Mori K."/>
        </authorList>
    </citation>
    <scope>NUCLEOTIDE SEQUENCE [LARGE SCALE GENOMIC DNA]</scope>
    <source>
        <strain evidence="5 6">NCAIM B.02604</strain>
    </source>
</reference>
<dbReference type="InterPro" id="IPR000524">
    <property type="entry name" value="Tscrpt_reg_HTH_GntR"/>
</dbReference>
<dbReference type="Pfam" id="PF07729">
    <property type="entry name" value="FCD"/>
    <property type="match status" value="1"/>
</dbReference>
<evidence type="ECO:0000313" key="6">
    <source>
        <dbReference type="Proteomes" id="UP001589862"/>
    </source>
</evidence>
<dbReference type="InterPro" id="IPR011711">
    <property type="entry name" value="GntR_C"/>
</dbReference>
<dbReference type="SMART" id="SM00895">
    <property type="entry name" value="FCD"/>
    <property type="match status" value="1"/>
</dbReference>
<dbReference type="InterPro" id="IPR008920">
    <property type="entry name" value="TF_FadR/GntR_C"/>
</dbReference>
<dbReference type="InterPro" id="IPR036388">
    <property type="entry name" value="WH-like_DNA-bd_sf"/>
</dbReference>
<dbReference type="Gene3D" id="1.10.10.10">
    <property type="entry name" value="Winged helix-like DNA-binding domain superfamily/Winged helix DNA-binding domain"/>
    <property type="match status" value="1"/>
</dbReference>
<evidence type="ECO:0000256" key="1">
    <source>
        <dbReference type="ARBA" id="ARBA00023015"/>
    </source>
</evidence>
<evidence type="ECO:0000256" key="2">
    <source>
        <dbReference type="ARBA" id="ARBA00023125"/>
    </source>
</evidence>
<dbReference type="InterPro" id="IPR036390">
    <property type="entry name" value="WH_DNA-bd_sf"/>
</dbReference>
<dbReference type="EMBL" id="JBHLUB010000001">
    <property type="protein sequence ID" value="MFC0580820.1"/>
    <property type="molecule type" value="Genomic_DNA"/>
</dbReference>